<dbReference type="PANTHER" id="PTHR46623">
    <property type="entry name" value="CARBOXYMETHYLENEBUTENOLIDASE-RELATED"/>
    <property type="match status" value="1"/>
</dbReference>
<name>A0A0P7XN09_9HYPH</name>
<dbReference type="InterPro" id="IPR029058">
    <property type="entry name" value="AB_hydrolase_fold"/>
</dbReference>
<keyword evidence="6" id="KW-1185">Reference proteome</keyword>
<dbReference type="GO" id="GO:0016787">
    <property type="term" value="F:hydrolase activity"/>
    <property type="evidence" value="ECO:0007669"/>
    <property type="project" value="UniProtKB-KW"/>
</dbReference>
<dbReference type="Gene3D" id="3.40.50.1820">
    <property type="entry name" value="alpha/beta hydrolase"/>
    <property type="match status" value="1"/>
</dbReference>
<evidence type="ECO:0000313" key="3">
    <source>
        <dbReference type="EMBL" id="KPQ08764.1"/>
    </source>
</evidence>
<dbReference type="EMBL" id="FMBM01000001">
    <property type="protein sequence ID" value="SCC78625.1"/>
    <property type="molecule type" value="Genomic_DNA"/>
</dbReference>
<dbReference type="InterPro" id="IPR051049">
    <property type="entry name" value="Dienelactone_hydrolase-like"/>
</dbReference>
<feature type="signal peptide" evidence="1">
    <location>
        <begin position="1"/>
        <end position="39"/>
    </location>
</feature>
<dbReference type="PANTHER" id="PTHR46623:SF6">
    <property type="entry name" value="ALPHA_BETA-HYDROLASES SUPERFAMILY PROTEIN"/>
    <property type="match status" value="1"/>
</dbReference>
<sequence>MGQFVADQHAFTTRDTTMMTGRLLLAGSLAALIAGSAAAQDVTYEVGGESFEGYFAAAEESRGLVLIVHDWDGLDDYERRRADMVAELGFDAFAVDVYGAGNRPETTEARIAATRTVLGDAERMQALMLGGLEEARRHSDATDVIVMGYCFGGTVTLAMARTGEIEDSVGYASFHGNFPDGPAWPADTAPLLIMHGGVDQNPSMSDLAEFVAEAEEAGLTYDVEIYAGADHAFTVFGGGRYQERADTRSWAAFGRFLDARSGS</sequence>
<feature type="chain" id="PRO_5006145504" evidence="1">
    <location>
        <begin position="40"/>
        <end position="263"/>
    </location>
</feature>
<evidence type="ECO:0000313" key="6">
    <source>
        <dbReference type="Proteomes" id="UP000182800"/>
    </source>
</evidence>
<dbReference type="STRING" id="1653334.GA0071312_0398"/>
<evidence type="ECO:0000313" key="4">
    <source>
        <dbReference type="EMBL" id="SCC78625.1"/>
    </source>
</evidence>
<dbReference type="Pfam" id="PF01738">
    <property type="entry name" value="DLH"/>
    <property type="match status" value="1"/>
</dbReference>
<accession>A0A0P7XN09</accession>
<protein>
    <submittedName>
        <fullName evidence="4">Dienelactone hydrolase</fullName>
    </submittedName>
    <submittedName>
        <fullName evidence="3">Putative hydrolase</fullName>
    </submittedName>
</protein>
<evidence type="ECO:0000256" key="1">
    <source>
        <dbReference type="SAM" id="SignalP"/>
    </source>
</evidence>
<keyword evidence="3" id="KW-0378">Hydrolase</keyword>
<dbReference type="Proteomes" id="UP000050497">
    <property type="component" value="Unassembled WGS sequence"/>
</dbReference>
<gene>
    <name evidence="4" type="ORF">GA0071312_0398</name>
    <name evidence="3" type="ORF">HLUCCO17_17105</name>
</gene>
<keyword evidence="1" id="KW-0732">Signal</keyword>
<reference evidence="4 6" key="2">
    <citation type="submission" date="2016-08" db="EMBL/GenBank/DDBJ databases">
        <authorList>
            <person name="Varghese N."/>
            <person name="Submissions Spin"/>
        </authorList>
    </citation>
    <scope>NUCLEOTIDE SEQUENCE [LARGE SCALE GENOMIC DNA]</scope>
    <source>
        <strain evidence="4 6">HL-109</strain>
    </source>
</reference>
<dbReference type="InterPro" id="IPR002925">
    <property type="entry name" value="Dienelactn_hydro"/>
</dbReference>
<feature type="domain" description="Dienelactone hydrolase" evidence="2">
    <location>
        <begin position="51"/>
        <end position="258"/>
    </location>
</feature>
<organism evidence="3 5">
    <name type="scientific">Saliniramus fredricksonii</name>
    <dbReference type="NCBI Taxonomy" id="1653334"/>
    <lineage>
        <taxon>Bacteria</taxon>
        <taxon>Pseudomonadati</taxon>
        <taxon>Pseudomonadota</taxon>
        <taxon>Alphaproteobacteria</taxon>
        <taxon>Hyphomicrobiales</taxon>
        <taxon>Salinarimonadaceae</taxon>
        <taxon>Saliniramus</taxon>
    </lineage>
</organism>
<evidence type="ECO:0000259" key="2">
    <source>
        <dbReference type="Pfam" id="PF01738"/>
    </source>
</evidence>
<dbReference type="SUPFAM" id="SSF53474">
    <property type="entry name" value="alpha/beta-Hydrolases"/>
    <property type="match status" value="1"/>
</dbReference>
<evidence type="ECO:0000313" key="5">
    <source>
        <dbReference type="Proteomes" id="UP000050497"/>
    </source>
</evidence>
<dbReference type="EMBL" id="LJSX01000041">
    <property type="protein sequence ID" value="KPQ08764.1"/>
    <property type="molecule type" value="Genomic_DNA"/>
</dbReference>
<dbReference type="Proteomes" id="UP000182800">
    <property type="component" value="Unassembled WGS sequence"/>
</dbReference>
<proteinExistence type="predicted"/>
<comment type="caution">
    <text evidence="3">The sequence shown here is derived from an EMBL/GenBank/DDBJ whole genome shotgun (WGS) entry which is preliminary data.</text>
</comment>
<dbReference type="AlphaFoldDB" id="A0A0P7XN09"/>
<reference evidence="3 5" key="1">
    <citation type="submission" date="2015-09" db="EMBL/GenBank/DDBJ databases">
        <title>Identification and resolution of microdiversity through metagenomic sequencing of parallel consortia.</title>
        <authorList>
            <person name="Nelson W.C."/>
            <person name="Romine M.F."/>
            <person name="Lindemann S.R."/>
        </authorList>
    </citation>
    <scope>NUCLEOTIDE SEQUENCE [LARGE SCALE GENOMIC DNA]</scope>
    <source>
        <strain evidence="3">HL-109</strain>
    </source>
</reference>